<evidence type="ECO:0000313" key="1">
    <source>
        <dbReference type="EMBL" id="KAL2459694.1"/>
    </source>
</evidence>
<dbReference type="AlphaFoldDB" id="A0ABD1P732"/>
<dbReference type="EMBL" id="JBFOLJ010000021">
    <property type="protein sequence ID" value="KAL2459694.1"/>
    <property type="molecule type" value="Genomic_DNA"/>
</dbReference>
<dbReference type="Proteomes" id="UP001604277">
    <property type="component" value="Unassembled WGS sequence"/>
</dbReference>
<comment type="caution">
    <text evidence="1">The sequence shown here is derived from an EMBL/GenBank/DDBJ whole genome shotgun (WGS) entry which is preliminary data.</text>
</comment>
<organism evidence="1 2">
    <name type="scientific">Forsythia ovata</name>
    <dbReference type="NCBI Taxonomy" id="205694"/>
    <lineage>
        <taxon>Eukaryota</taxon>
        <taxon>Viridiplantae</taxon>
        <taxon>Streptophyta</taxon>
        <taxon>Embryophyta</taxon>
        <taxon>Tracheophyta</taxon>
        <taxon>Spermatophyta</taxon>
        <taxon>Magnoliopsida</taxon>
        <taxon>eudicotyledons</taxon>
        <taxon>Gunneridae</taxon>
        <taxon>Pentapetalae</taxon>
        <taxon>asterids</taxon>
        <taxon>lamiids</taxon>
        <taxon>Lamiales</taxon>
        <taxon>Oleaceae</taxon>
        <taxon>Forsythieae</taxon>
        <taxon>Forsythia</taxon>
    </lineage>
</organism>
<sequence>MIVTTTNALHFLSKRCQRIKIYRALQKIAPVNSTSINFSALTQMIDVNNGISLPNYYRRADNLVKQLSLVSMESSPSLTHNDYTRVSPSNAIDMQFQNLSLSLPLPKQETLYRHSFFRPKWSSWSMDGA</sequence>
<protein>
    <submittedName>
        <fullName evidence="1">Uncharacterized protein</fullName>
    </submittedName>
</protein>
<name>A0ABD1P732_9LAMI</name>
<proteinExistence type="predicted"/>
<reference evidence="2" key="1">
    <citation type="submission" date="2024-07" db="EMBL/GenBank/DDBJ databases">
        <title>Two chromosome-level genome assemblies of Korean endemic species Abeliophyllum distichum and Forsythia ovata (Oleaceae).</title>
        <authorList>
            <person name="Jang H."/>
        </authorList>
    </citation>
    <scope>NUCLEOTIDE SEQUENCE [LARGE SCALE GENOMIC DNA]</scope>
</reference>
<evidence type="ECO:0000313" key="2">
    <source>
        <dbReference type="Proteomes" id="UP001604277"/>
    </source>
</evidence>
<gene>
    <name evidence="1" type="ORF">Fot_54438</name>
</gene>
<keyword evidence="2" id="KW-1185">Reference proteome</keyword>
<accession>A0ABD1P732</accession>